<dbReference type="SUPFAM" id="SSF47336">
    <property type="entry name" value="ACP-like"/>
    <property type="match status" value="1"/>
</dbReference>
<evidence type="ECO:0000313" key="5">
    <source>
        <dbReference type="Proteomes" id="UP000605784"/>
    </source>
</evidence>
<dbReference type="HAMAP" id="MF_01217">
    <property type="entry name" value="Acyl_carrier"/>
    <property type="match status" value="1"/>
</dbReference>
<sequence length="81" mass="8727">MSDTQEIRGRVQRIVADRLRADPDAVDPETPFGGETLDAESLDMVEIAEAIEADVGVHVPDEALETVSTVGDLTDYVADRA</sequence>
<dbReference type="GO" id="GO:0000036">
    <property type="term" value="F:acyl carrier activity"/>
    <property type="evidence" value="ECO:0007669"/>
    <property type="project" value="TreeGrafter"/>
</dbReference>
<dbReference type="Proteomes" id="UP000605784">
    <property type="component" value="Unassembled WGS sequence"/>
</dbReference>
<dbReference type="InterPro" id="IPR009081">
    <property type="entry name" value="PP-bd_ACP"/>
</dbReference>
<dbReference type="InterPro" id="IPR003231">
    <property type="entry name" value="ACP"/>
</dbReference>
<dbReference type="PANTHER" id="PTHR20863">
    <property type="entry name" value="ACYL CARRIER PROTEIN"/>
    <property type="match status" value="1"/>
</dbReference>
<dbReference type="GO" id="GO:0005829">
    <property type="term" value="C:cytosol"/>
    <property type="evidence" value="ECO:0007669"/>
    <property type="project" value="TreeGrafter"/>
</dbReference>
<dbReference type="GO" id="GO:0016020">
    <property type="term" value="C:membrane"/>
    <property type="evidence" value="ECO:0007669"/>
    <property type="project" value="GOC"/>
</dbReference>
<evidence type="ECO:0000256" key="2">
    <source>
        <dbReference type="ARBA" id="ARBA00022553"/>
    </source>
</evidence>
<protein>
    <recommendedName>
        <fullName evidence="3">Carrier domain-containing protein</fullName>
    </recommendedName>
</protein>
<dbReference type="PROSITE" id="PS50075">
    <property type="entry name" value="CARRIER"/>
    <property type="match status" value="1"/>
</dbReference>
<dbReference type="Pfam" id="PF00550">
    <property type="entry name" value="PP-binding"/>
    <property type="match status" value="1"/>
</dbReference>
<name>A0A830GQV2_9EURY</name>
<reference evidence="4" key="1">
    <citation type="journal article" date="2014" name="Int. J. Syst. Evol. Microbiol.">
        <title>Complete genome sequence of Corynebacterium casei LMG S-19264T (=DSM 44701T), isolated from a smear-ripened cheese.</title>
        <authorList>
            <consortium name="US DOE Joint Genome Institute (JGI-PGF)"/>
            <person name="Walter F."/>
            <person name="Albersmeier A."/>
            <person name="Kalinowski J."/>
            <person name="Ruckert C."/>
        </authorList>
    </citation>
    <scope>NUCLEOTIDE SEQUENCE</scope>
    <source>
        <strain evidence="4">JCM 17820</strain>
    </source>
</reference>
<reference evidence="4" key="2">
    <citation type="submission" date="2020-09" db="EMBL/GenBank/DDBJ databases">
        <authorList>
            <person name="Sun Q."/>
            <person name="Ohkuma M."/>
        </authorList>
    </citation>
    <scope>NUCLEOTIDE SEQUENCE</scope>
    <source>
        <strain evidence="4">JCM 17820</strain>
    </source>
</reference>
<gene>
    <name evidence="4" type="ORF">GCM10009030_32720</name>
</gene>
<dbReference type="AlphaFoldDB" id="A0A830GQV2"/>
<feature type="domain" description="Carrier" evidence="3">
    <location>
        <begin position="5"/>
        <end position="81"/>
    </location>
</feature>
<proteinExistence type="inferred from homology"/>
<dbReference type="EMBL" id="BMOU01000006">
    <property type="protein sequence ID" value="GGO00283.1"/>
    <property type="molecule type" value="Genomic_DNA"/>
</dbReference>
<dbReference type="PANTHER" id="PTHR20863:SF76">
    <property type="entry name" value="CARRIER DOMAIN-CONTAINING PROTEIN"/>
    <property type="match status" value="1"/>
</dbReference>
<comment type="caution">
    <text evidence="4">The sequence shown here is derived from an EMBL/GenBank/DDBJ whole genome shotgun (WGS) entry which is preliminary data.</text>
</comment>
<keyword evidence="1" id="KW-0596">Phosphopantetheine</keyword>
<keyword evidence="2" id="KW-0597">Phosphoprotein</keyword>
<evidence type="ECO:0000256" key="1">
    <source>
        <dbReference type="ARBA" id="ARBA00022450"/>
    </source>
</evidence>
<dbReference type="GO" id="GO:0000035">
    <property type="term" value="F:acyl binding"/>
    <property type="evidence" value="ECO:0007669"/>
    <property type="project" value="TreeGrafter"/>
</dbReference>
<evidence type="ECO:0000259" key="3">
    <source>
        <dbReference type="PROSITE" id="PS50075"/>
    </source>
</evidence>
<dbReference type="GO" id="GO:0009245">
    <property type="term" value="P:lipid A biosynthetic process"/>
    <property type="evidence" value="ECO:0007669"/>
    <property type="project" value="TreeGrafter"/>
</dbReference>
<dbReference type="Gene3D" id="1.10.1200.10">
    <property type="entry name" value="ACP-like"/>
    <property type="match status" value="1"/>
</dbReference>
<organism evidence="4 5">
    <name type="scientific">Haloarcula pellucida</name>
    <dbReference type="NCBI Taxonomy" id="1427151"/>
    <lineage>
        <taxon>Archaea</taxon>
        <taxon>Methanobacteriati</taxon>
        <taxon>Methanobacteriota</taxon>
        <taxon>Stenosarchaea group</taxon>
        <taxon>Halobacteria</taxon>
        <taxon>Halobacteriales</taxon>
        <taxon>Haloarculaceae</taxon>
        <taxon>Haloarcula</taxon>
    </lineage>
</organism>
<dbReference type="InterPro" id="IPR036736">
    <property type="entry name" value="ACP-like_sf"/>
</dbReference>
<evidence type="ECO:0000313" key="4">
    <source>
        <dbReference type="EMBL" id="GGO00283.1"/>
    </source>
</evidence>
<keyword evidence="5" id="KW-1185">Reference proteome</keyword>
<accession>A0A830GQV2</accession>
<dbReference type="RefSeq" id="WP_189000583.1">
    <property type="nucleotide sequence ID" value="NZ_BMOU01000006.1"/>
</dbReference>